<feature type="binding site" evidence="3">
    <location>
        <position position="268"/>
    </location>
    <ligand>
        <name>Mg(2+)</name>
        <dbReference type="ChEBI" id="CHEBI:18420"/>
        <label>1</label>
    </ligand>
</feature>
<gene>
    <name evidence="4" type="ORF">ANME2D_00818</name>
</gene>
<keyword evidence="2 4" id="KW-0378">Hydrolase</keyword>
<evidence type="ECO:0000313" key="5">
    <source>
        <dbReference type="Proteomes" id="UP000027153"/>
    </source>
</evidence>
<evidence type="ECO:0000313" key="4">
    <source>
        <dbReference type="EMBL" id="KCZ72391.1"/>
    </source>
</evidence>
<feature type="binding site" evidence="3">
    <location>
        <position position="64"/>
    </location>
    <ligand>
        <name>Mg(2+)</name>
        <dbReference type="ChEBI" id="CHEBI:18420"/>
        <label>1</label>
    </ligand>
</feature>
<evidence type="ECO:0000256" key="1">
    <source>
        <dbReference type="ARBA" id="ARBA00010702"/>
    </source>
</evidence>
<dbReference type="Proteomes" id="UP000027153">
    <property type="component" value="Unassembled WGS sequence"/>
</dbReference>
<dbReference type="SUPFAM" id="SSF101478">
    <property type="entry name" value="ADP-ribosylglycohydrolase"/>
    <property type="match status" value="1"/>
</dbReference>
<sequence>MRPIEELRGKYTGCMLGAAIGDALGKQNEGLSRGDILKPGYITDYGKAQVGCPGYKLKRGQYTDDTEQMIVLAQSLIECNGFDVLDFSGRIAQWGADALADTVKKFLIGPSSSIAIFRLNSGVSWRDSGSDIPTCGSAMRVAPIGLFYNSLDEVESNAALSSIPTHNSKAAIAGAVAVAIGVRCALLDMSCYDLIKETCSRASKYDTGLAKKIEFSFDKRDSEPDEVFAELGTSYLVYETVPCAFYCFSRHFENPERAVIEAVNAGGDTDSIACITGALCGALCGISSFPERWINGLENKDMIERLAEVILKTAT</sequence>
<dbReference type="InterPro" id="IPR050792">
    <property type="entry name" value="ADP-ribosylglycohydrolase"/>
</dbReference>
<feature type="binding site" evidence="3">
    <location>
        <position position="271"/>
    </location>
    <ligand>
        <name>Mg(2+)</name>
        <dbReference type="ChEBI" id="CHEBI:18420"/>
        <label>1</label>
    </ligand>
</feature>
<proteinExistence type="inferred from homology"/>
<dbReference type="InterPro" id="IPR036705">
    <property type="entry name" value="Ribosyl_crysJ1_sf"/>
</dbReference>
<dbReference type="InterPro" id="IPR005502">
    <property type="entry name" value="Ribosyl_crysJ1"/>
</dbReference>
<keyword evidence="3" id="KW-0460">Magnesium</keyword>
<dbReference type="EMBL" id="JMIY01000002">
    <property type="protein sequence ID" value="KCZ72391.1"/>
    <property type="molecule type" value="Genomic_DNA"/>
</dbReference>
<comment type="similarity">
    <text evidence="1">Belongs to the ADP-ribosylglycohydrolase family.</text>
</comment>
<keyword evidence="3" id="KW-0479">Metal-binding</keyword>
<dbReference type="Gene3D" id="1.10.4080.10">
    <property type="entry name" value="ADP-ribosylation/Crystallin J1"/>
    <property type="match status" value="1"/>
</dbReference>
<dbReference type="Pfam" id="PF03747">
    <property type="entry name" value="ADP_ribosyl_GH"/>
    <property type="match status" value="1"/>
</dbReference>
<evidence type="ECO:0000256" key="3">
    <source>
        <dbReference type="PIRSR" id="PIRSR605502-1"/>
    </source>
</evidence>
<comment type="caution">
    <text evidence="4">The sequence shown here is derived from an EMBL/GenBank/DDBJ whole genome shotgun (WGS) entry which is preliminary data.</text>
</comment>
<name>A0A062UZQ3_9EURY</name>
<comment type="cofactor">
    <cofactor evidence="3">
        <name>Mg(2+)</name>
        <dbReference type="ChEBI" id="CHEBI:18420"/>
    </cofactor>
    <text evidence="3">Binds 2 magnesium ions per subunit.</text>
</comment>
<protein>
    <submittedName>
        <fullName evidence="4">ADP-ribosylglycohydrolase</fullName>
    </submittedName>
</protein>
<dbReference type="OrthoDB" id="114878at2157"/>
<dbReference type="RefSeq" id="WP_048089314.1">
    <property type="nucleotide sequence ID" value="NZ_JMIY01000002.1"/>
</dbReference>
<feature type="binding site" evidence="3">
    <location>
        <position position="270"/>
    </location>
    <ligand>
        <name>Mg(2+)</name>
        <dbReference type="ChEBI" id="CHEBI:18420"/>
        <label>1</label>
    </ligand>
</feature>
<dbReference type="GO" id="GO:0016787">
    <property type="term" value="F:hydrolase activity"/>
    <property type="evidence" value="ECO:0007669"/>
    <property type="project" value="UniProtKB-KW"/>
</dbReference>
<feature type="binding site" evidence="3">
    <location>
        <position position="63"/>
    </location>
    <ligand>
        <name>Mg(2+)</name>
        <dbReference type="ChEBI" id="CHEBI:18420"/>
        <label>1</label>
    </ligand>
</feature>
<feature type="binding site" evidence="3">
    <location>
        <position position="65"/>
    </location>
    <ligand>
        <name>Mg(2+)</name>
        <dbReference type="ChEBI" id="CHEBI:18420"/>
        <label>1</label>
    </ligand>
</feature>
<evidence type="ECO:0000256" key="2">
    <source>
        <dbReference type="ARBA" id="ARBA00022801"/>
    </source>
</evidence>
<dbReference type="PANTHER" id="PTHR16222">
    <property type="entry name" value="ADP-RIBOSYLGLYCOHYDROLASE"/>
    <property type="match status" value="1"/>
</dbReference>
<accession>A0A062UZQ3</accession>
<organism evidence="4 5">
    <name type="scientific">Candidatus Methanoperedens nitratireducens</name>
    <dbReference type="NCBI Taxonomy" id="1392998"/>
    <lineage>
        <taxon>Archaea</taxon>
        <taxon>Methanobacteriati</taxon>
        <taxon>Methanobacteriota</taxon>
        <taxon>Stenosarchaea group</taxon>
        <taxon>Methanomicrobia</taxon>
        <taxon>Methanosarcinales</taxon>
        <taxon>ANME-2 cluster</taxon>
        <taxon>Candidatus Methanoperedentaceae</taxon>
        <taxon>Candidatus Methanoperedens</taxon>
    </lineage>
</organism>
<dbReference type="PANTHER" id="PTHR16222:SF24">
    <property type="entry name" value="ADP-RIBOSYLHYDROLASE ARH3"/>
    <property type="match status" value="1"/>
</dbReference>
<reference evidence="4 5" key="1">
    <citation type="journal article" date="2013" name="Nature">
        <title>Anaerobic oxidation of methane coupled to nitrate reduction in a novel archaeal lineage.</title>
        <authorList>
            <person name="Haroon M.F."/>
            <person name="Hu S."/>
            <person name="Shi Y."/>
            <person name="Imelfort M."/>
            <person name="Keller J."/>
            <person name="Hugenholtz P."/>
            <person name="Yuan Z."/>
            <person name="Tyson G.W."/>
        </authorList>
    </citation>
    <scope>NUCLEOTIDE SEQUENCE [LARGE SCALE GENOMIC DNA]</scope>
    <source>
        <strain evidence="4 5">ANME-2d</strain>
    </source>
</reference>
<dbReference type="AlphaFoldDB" id="A0A062UZQ3"/>
<keyword evidence="5" id="KW-1185">Reference proteome</keyword>
<dbReference type="GO" id="GO:0046872">
    <property type="term" value="F:metal ion binding"/>
    <property type="evidence" value="ECO:0007669"/>
    <property type="project" value="UniProtKB-KW"/>
</dbReference>